<accession>A0A495RIZ0</accession>
<keyword evidence="2" id="KW-1185">Reference proteome</keyword>
<dbReference type="AlphaFoldDB" id="A0A495RIZ0"/>
<organism evidence="1 2">
    <name type="scientific">Orbus hercynius</name>
    <dbReference type="NCBI Taxonomy" id="593135"/>
    <lineage>
        <taxon>Bacteria</taxon>
        <taxon>Pseudomonadati</taxon>
        <taxon>Pseudomonadota</taxon>
        <taxon>Gammaproteobacteria</taxon>
        <taxon>Orbales</taxon>
        <taxon>Orbaceae</taxon>
        <taxon>Orbus</taxon>
    </lineage>
</organism>
<dbReference type="RefSeq" id="WP_121144228.1">
    <property type="nucleotide sequence ID" value="NZ_RBWY01000001.1"/>
</dbReference>
<dbReference type="Proteomes" id="UP000278542">
    <property type="component" value="Unassembled WGS sequence"/>
</dbReference>
<gene>
    <name evidence="1" type="ORF">DES39_0549</name>
</gene>
<comment type="caution">
    <text evidence="1">The sequence shown here is derived from an EMBL/GenBank/DDBJ whole genome shotgun (WGS) entry which is preliminary data.</text>
</comment>
<dbReference type="EMBL" id="RBWY01000001">
    <property type="protein sequence ID" value="RKS87329.1"/>
    <property type="molecule type" value="Genomic_DNA"/>
</dbReference>
<sequence>MKINVKAIANSLIQPINPDIPATIYKDLGGEYVEGVWQPKREILEVRIQRQQLTQNDILFLNNLEFQGNFIVVYVKGHYDGVNRIDKKSPDIFVFDDREYKVIHVPEQWPTWSRVILCEQEKSITG</sequence>
<evidence type="ECO:0000313" key="1">
    <source>
        <dbReference type="EMBL" id="RKS87329.1"/>
    </source>
</evidence>
<name>A0A495RIZ0_9GAMM</name>
<protein>
    <submittedName>
        <fullName evidence="1">Uncharacterized protein</fullName>
    </submittedName>
</protein>
<reference evidence="1 2" key="1">
    <citation type="submission" date="2018-10" db="EMBL/GenBank/DDBJ databases">
        <title>Genomic Encyclopedia of Type Strains, Phase IV (KMG-IV): sequencing the most valuable type-strain genomes for metagenomic binning, comparative biology and taxonomic classification.</title>
        <authorList>
            <person name="Goeker M."/>
        </authorList>
    </citation>
    <scope>NUCLEOTIDE SEQUENCE [LARGE SCALE GENOMIC DNA]</scope>
    <source>
        <strain evidence="1 2">DSM 22228</strain>
    </source>
</reference>
<proteinExistence type="predicted"/>
<evidence type="ECO:0000313" key="2">
    <source>
        <dbReference type="Proteomes" id="UP000278542"/>
    </source>
</evidence>
<dbReference type="OrthoDB" id="9016990at2"/>